<reference evidence="3 4" key="1">
    <citation type="journal article" date="2020" name="Cell Rep.">
        <title>Local necrotic cells trigger systemic immune activation via gut microbiome dysbiosis in Drosophila.</title>
        <authorList>
            <person name="Kosakamoto H."/>
            <person name="Yamauchi T."/>
            <person name="Akuzawa-Tokita Y."/>
            <person name="Nishimura K."/>
            <person name="Soga T."/>
            <person name="Murakami T."/>
            <person name="Mori H."/>
            <person name="Yamamoto K."/>
            <person name="Miyazaki R."/>
            <person name="Koto A."/>
            <person name="Miura M."/>
            <person name="Obata F."/>
        </authorList>
    </citation>
    <scope>NUCLEOTIDE SEQUENCE [LARGE SCALE GENOMIC DNA]</scope>
    <source>
        <strain evidence="3 4">Ai</strain>
    </source>
</reference>
<feature type="compositionally biased region" description="Polar residues" evidence="1">
    <location>
        <begin position="735"/>
        <end position="746"/>
    </location>
</feature>
<accession>A0A6V8IE16</accession>
<gene>
    <name evidence="3" type="ORF">DmAi_16240</name>
</gene>
<dbReference type="NCBIfam" id="NF008973">
    <property type="entry name" value="PRK12321.1"/>
    <property type="match status" value="1"/>
</dbReference>
<organism evidence="3 4">
    <name type="scientific">Acetobacter persici</name>
    <dbReference type="NCBI Taxonomy" id="1076596"/>
    <lineage>
        <taxon>Bacteria</taxon>
        <taxon>Pseudomonadati</taxon>
        <taxon>Pseudomonadota</taxon>
        <taxon>Alphaproteobacteria</taxon>
        <taxon>Acetobacterales</taxon>
        <taxon>Acetobacteraceae</taxon>
        <taxon>Acetobacter</taxon>
    </lineage>
</organism>
<protein>
    <submittedName>
        <fullName evidence="3">Cobaltochelatase subunit CobN</fullName>
    </submittedName>
</protein>
<feature type="region of interest" description="Disordered" evidence="1">
    <location>
        <begin position="733"/>
        <end position="755"/>
    </location>
</feature>
<dbReference type="RefSeq" id="WP_086654658.1">
    <property type="nucleotide sequence ID" value="NZ_BLJP01000005.1"/>
</dbReference>
<dbReference type="OrthoDB" id="9757976at2"/>
<proteinExistence type="predicted"/>
<evidence type="ECO:0000259" key="2">
    <source>
        <dbReference type="Pfam" id="PF02514"/>
    </source>
</evidence>
<evidence type="ECO:0000313" key="3">
    <source>
        <dbReference type="EMBL" id="GFE93565.1"/>
    </source>
</evidence>
<feature type="region of interest" description="Disordered" evidence="1">
    <location>
        <begin position="1199"/>
        <end position="1229"/>
    </location>
</feature>
<evidence type="ECO:0000256" key="1">
    <source>
        <dbReference type="SAM" id="MobiDB-lite"/>
    </source>
</evidence>
<sequence length="1229" mass="131383">MHLLVRDSRTLDEQDVAEDLGLPPAELVVLSFTESDLLGLLHAQARLKADPRGEGEPLPSLQVTSLARLRHPMSVDLYLETTLAQARCVVVRLLGGLDYWRYGAEELAAWCRANDIPLALLPGEARPQPDAGAPLSDDSRLAELSTVSGEIRRRLNGFFQYGGAHNMEHALRLMASLAGQHADDGAQPEPLPPWGVYRTVAARTDLKTAGAATLSQDSVPLPEGHTLRATLIFYRAHLVVGDIAALDTLADALAAQGCGVEMLFVTSLKDPDVASGVADALKNFQPDIILNATLFSSRTPQGHSPLTVAGAPILQLLQPGATQEVWARSPRGLSRSDLAMQAVLPELDGSIATLPISFRQDAPPGLPAARTPYLPGIRHTVARALAWARLRHLAPEQKRVGIILSDYPGAGLARETGHVAHAVGLDGFASLASILALLRAEGYQTGPAPLPDAQTLTTVLAQTAPRPLISLPTYHALAAELDAGFMASVTQAWGLPEQDPCVQEGAFHLRALELGHLTLAVQPDRGRQADRKARYHDPDIPPCHAYVAFYLWLRSVRRLDALVHLGTHGTLEWLPGKAAALSAACAPAVLTGSLPVIYPFIVNNPGEAATARRRLGAVTIGHMTPPVRQADLSPEMQALERLIDEYAEADGLDPRRGALLRKEILEKAARTGVLSESGVRPGEEDEAEALARLDAYLCDVKDLQIRDGLHIFGQTAPEAETLAQTILQACAPQADTPQPDSAQGLSGQMDPRPTEQTAPLFQTITDRIRQSGPAEAQALLAALAGRFVAPGPAGAPTRGRLDVLPTGRNLFTLDPRALPTLSAMVLAEKMEKLLLTRHLQEQGEPLTHLVMDLWGSASMRTGGEDMALAFRLMGVTVQRAAGTGHVSGFEIIPLPVLNRPRVDVTLRISGLFRDAFPDQIALFDQVVQAVASRREVAEWNPLAASVQGLEGAARTRATARIFGAASGSYGTGLEDALQTGTGADQAALGQAWLENSAWTYGGGRDGGQDTATLARLLGQANAVLHVQDHAETDMLESPENAAHEGGLAAAAAALGASPALWHGDTSRPETPRLRATAQEVARIVRGRLANPDWIAGMQKHGYAGAAELARGLEALHGFAATLPQRFDQQFDKVFAATLGDSACDTFLRRTNPAAREAMRARFADVWQRGLWHPRGNSVAQVLEGGLPPVLRAASGPEVFPQTAEDEMVREQTLNTQGSQQESHTPEERA</sequence>
<name>A0A6V8IE16_9PROT</name>
<evidence type="ECO:0000313" key="4">
    <source>
        <dbReference type="Proteomes" id="UP000548726"/>
    </source>
</evidence>
<dbReference type="AlphaFoldDB" id="A0A6V8IE16"/>
<comment type="caution">
    <text evidence="3">The sequence shown here is derived from an EMBL/GenBank/DDBJ whole genome shotgun (WGS) entry which is preliminary data.</text>
</comment>
<dbReference type="PANTHER" id="PTHR44119:SF4">
    <property type="entry name" value="AEROBIC COBALTOCHELATASE SUBUNIT COBN"/>
    <property type="match status" value="1"/>
</dbReference>
<feature type="domain" description="CobN/magnesium chelatase" evidence="2">
    <location>
        <begin position="158"/>
        <end position="735"/>
    </location>
</feature>
<feature type="compositionally biased region" description="Polar residues" evidence="1">
    <location>
        <begin position="1211"/>
        <end position="1222"/>
    </location>
</feature>
<dbReference type="Proteomes" id="UP000548726">
    <property type="component" value="Unassembled WGS sequence"/>
</dbReference>
<dbReference type="CDD" id="cd10150">
    <property type="entry name" value="CobN_like"/>
    <property type="match status" value="1"/>
</dbReference>
<dbReference type="InterPro" id="IPR003672">
    <property type="entry name" value="CobN/Mg_chltase"/>
</dbReference>
<keyword evidence="4" id="KW-1185">Reference proteome</keyword>
<dbReference type="PANTHER" id="PTHR44119">
    <property type="entry name" value="MAGNESIUM-CHELATASE SUBUNIT CHLH, CHLOROPLASTIC"/>
    <property type="match status" value="1"/>
</dbReference>
<dbReference type="EMBL" id="BLJP01000005">
    <property type="protein sequence ID" value="GFE93565.1"/>
    <property type="molecule type" value="Genomic_DNA"/>
</dbReference>
<dbReference type="Pfam" id="PF02514">
    <property type="entry name" value="CobN-Mg_chel"/>
    <property type="match status" value="1"/>
</dbReference>